<dbReference type="EMBL" id="FOSV01000024">
    <property type="protein sequence ID" value="SFL78356.1"/>
    <property type="molecule type" value="Genomic_DNA"/>
</dbReference>
<dbReference type="STRING" id="414703.SAMN04488125_12462"/>
<sequence length="820" mass="90693">MSASPEDFRKDFDAALGRRDFEAAANIIKVGLEAHPQDIWLNYRLFHLTEVRDGPEAALPCAQAFVDRFPNISTAHEALIRSLTQTGRTELAEEQAAIALERFPDDIWVKAADASIAQKKADWSTAAAKWRAILLAHPDFQPAYEFEIAALGHLNDPSTELRAGQYAQLWPDVKSFATIWADTPLKRQNPFAAAQRWALLARARRHWTEAAYRAASLFRSCDSVGNAVELLQDCVPADAKRDTTIFDLQMRGLCYRQARRAYEAQGFPHTVDRLAQLIVSTTRSAEMRRAIDASPPAAVSALSPEILKKVDNVAVLSPLQISCLLSASPDLAGSAAFAAVANDRSPPTVTQHHEIHRIRDLVAVAGHPLAEMAADLRALLRELNAFEFDRRVRAYQHQLYTDGRLALDESCLAGYRAIGSARVLHTAIAICLTNGTDRVWLASTSHGHAHDLGFVYVGALATFFVSDRHDDGEAQELRRLVLGFEAELDEGRHGSWQTIGEAAPLLLIGHNNFAHFIWNELPALCELEKLSPASNLTAAVLSEPFGDLHFKFPSSEPLPTHQFAEGVVCFYGSAKVVTAEARQRTVDACRMTGSDQLDPRIPDGPVVWVSLRLMYRHAVNQAPFVKALCAELEKWNQRPTIVLDGFSLPVDLEVPGRHRVDYLQGQQRAVCELARTIMSENQSAITIIDATHLDIVRISALIAETGERDEVFYVSSLGTQQHKLAWVTDIAGIIHASREMTGPAPSTAWQQTQADTLMEAIAVPAALMADAVTDNERQDRREFRDYSFEDPNAAAAWVANELSLFRQRQIVLRQIADGAV</sequence>
<dbReference type="Proteomes" id="UP000198804">
    <property type="component" value="Unassembled WGS sequence"/>
</dbReference>
<evidence type="ECO:0000313" key="1">
    <source>
        <dbReference type="EMBL" id="SFL78356.1"/>
    </source>
</evidence>
<dbReference type="SUPFAM" id="SSF48452">
    <property type="entry name" value="TPR-like"/>
    <property type="match status" value="1"/>
</dbReference>
<proteinExistence type="predicted"/>
<dbReference type="OrthoDB" id="7792848at2"/>
<dbReference type="InterPro" id="IPR011990">
    <property type="entry name" value="TPR-like_helical_dom_sf"/>
</dbReference>
<dbReference type="AlphaFoldDB" id="A0A1I4KIL3"/>
<dbReference type="RefSeq" id="WP_131803907.1">
    <property type="nucleotide sequence ID" value="NZ_FOSV01000024.1"/>
</dbReference>
<reference evidence="2" key="1">
    <citation type="submission" date="2016-10" db="EMBL/GenBank/DDBJ databases">
        <authorList>
            <person name="Varghese N."/>
            <person name="Submissions S."/>
        </authorList>
    </citation>
    <scope>NUCLEOTIDE SEQUENCE [LARGE SCALE GENOMIC DNA]</scope>
    <source>
        <strain evidence="2">CGMCC 1.6474</strain>
    </source>
</reference>
<organism evidence="1 2">
    <name type="scientific">Methylorubrum salsuginis</name>
    <dbReference type="NCBI Taxonomy" id="414703"/>
    <lineage>
        <taxon>Bacteria</taxon>
        <taxon>Pseudomonadati</taxon>
        <taxon>Pseudomonadota</taxon>
        <taxon>Alphaproteobacteria</taxon>
        <taxon>Hyphomicrobiales</taxon>
        <taxon>Methylobacteriaceae</taxon>
        <taxon>Methylorubrum</taxon>
    </lineage>
</organism>
<dbReference type="Gene3D" id="1.25.40.10">
    <property type="entry name" value="Tetratricopeptide repeat domain"/>
    <property type="match status" value="1"/>
</dbReference>
<evidence type="ECO:0000313" key="2">
    <source>
        <dbReference type="Proteomes" id="UP000198804"/>
    </source>
</evidence>
<keyword evidence="2" id="KW-1185">Reference proteome</keyword>
<accession>A0A1I4KIL3</accession>
<protein>
    <recommendedName>
        <fullName evidence="3">Tetratricopeptide repeat-containing protein</fullName>
    </recommendedName>
</protein>
<gene>
    <name evidence="1" type="ORF">SAMN04488125_12462</name>
</gene>
<name>A0A1I4KIL3_9HYPH</name>
<evidence type="ECO:0008006" key="3">
    <source>
        <dbReference type="Google" id="ProtNLM"/>
    </source>
</evidence>